<reference evidence="1" key="1">
    <citation type="journal article" date="2013" name="Environ. Microbiol.">
        <title>Microbiota from the distal guts of lean and obese adolescents exhibit partial functional redundancy besides clear differences in community structure.</title>
        <authorList>
            <person name="Ferrer M."/>
            <person name="Ruiz A."/>
            <person name="Lanza F."/>
            <person name="Haange S.B."/>
            <person name="Oberbach A."/>
            <person name="Till H."/>
            <person name="Bargiela R."/>
            <person name="Campoy C."/>
            <person name="Segura M.T."/>
            <person name="Richter M."/>
            <person name="von Bergen M."/>
            <person name="Seifert J."/>
            <person name="Suarez A."/>
        </authorList>
    </citation>
    <scope>NUCLEOTIDE SEQUENCE</scope>
</reference>
<sequence>MDRAYRTNDYDVLFNHIFEWGEAKEHTSEKEPTDLSVVGNMEYYYDAKLDTDIIRLKNSRETFAPFYASSGVQSVLPIVVMTDYFTGPVFSNTIDLSKQDVADFFKKIANSRTQNDQDLGSVINQAARIFNYKNTRLYIEEPEQNLFPESQQSLIG</sequence>
<gene>
    <name evidence="1" type="ORF">OBE_05019</name>
</gene>
<organism evidence="1">
    <name type="scientific">human gut metagenome</name>
    <dbReference type="NCBI Taxonomy" id="408170"/>
    <lineage>
        <taxon>unclassified sequences</taxon>
        <taxon>metagenomes</taxon>
        <taxon>organismal metagenomes</taxon>
    </lineage>
</organism>
<comment type="caution">
    <text evidence="1">The sequence shown here is derived from an EMBL/GenBank/DDBJ whole genome shotgun (WGS) entry which is preliminary data.</text>
</comment>
<evidence type="ECO:0000313" key="1">
    <source>
        <dbReference type="EMBL" id="EKC68280.1"/>
    </source>
</evidence>
<dbReference type="EMBL" id="AJWZ01003422">
    <property type="protein sequence ID" value="EKC68280.1"/>
    <property type="molecule type" value="Genomic_DNA"/>
</dbReference>
<feature type="non-terminal residue" evidence="1">
    <location>
        <position position="156"/>
    </location>
</feature>
<name>K1TPQ1_9ZZZZ</name>
<accession>K1TPQ1</accession>
<dbReference type="AlphaFoldDB" id="K1TPQ1"/>
<proteinExistence type="predicted"/>
<protein>
    <submittedName>
        <fullName evidence="1">Uncharacterized protein</fullName>
    </submittedName>
</protein>